<evidence type="ECO:0000313" key="3">
    <source>
        <dbReference type="EMBL" id="QJA80264.1"/>
    </source>
</evidence>
<dbReference type="EMBL" id="MT144166">
    <property type="protein sequence ID" value="QJA49968.1"/>
    <property type="molecule type" value="Genomic_DNA"/>
</dbReference>
<dbReference type="EMBL" id="MT141247">
    <property type="protein sequence ID" value="QJA56970.1"/>
    <property type="molecule type" value="Genomic_DNA"/>
</dbReference>
<evidence type="ECO:0000313" key="4">
    <source>
        <dbReference type="EMBL" id="QJI01019.1"/>
    </source>
</evidence>
<dbReference type="EMBL" id="MT144892">
    <property type="protein sequence ID" value="QJI01019.1"/>
    <property type="molecule type" value="Genomic_DNA"/>
</dbReference>
<dbReference type="EMBL" id="MT142414">
    <property type="protein sequence ID" value="QJA80264.1"/>
    <property type="molecule type" value="Genomic_DNA"/>
</dbReference>
<evidence type="ECO:0000313" key="2">
    <source>
        <dbReference type="EMBL" id="QJA56970.1"/>
    </source>
</evidence>
<organism evidence="1">
    <name type="scientific">viral metagenome</name>
    <dbReference type="NCBI Taxonomy" id="1070528"/>
    <lineage>
        <taxon>unclassified sequences</taxon>
        <taxon>metagenomes</taxon>
        <taxon>organismal metagenomes</taxon>
    </lineage>
</organism>
<gene>
    <name evidence="3" type="ORF">MM415A00755_0011</name>
    <name evidence="2" type="ORF">MM415B01761_0014</name>
    <name evidence="1" type="ORF">TM448A01544_0006</name>
    <name evidence="4" type="ORF">TM448B02239_0009</name>
</gene>
<evidence type="ECO:0000313" key="1">
    <source>
        <dbReference type="EMBL" id="QJA49968.1"/>
    </source>
</evidence>
<name>A0A6H1ZR34_9ZZZZ</name>
<proteinExistence type="predicted"/>
<accession>A0A6H1ZR34</accession>
<sequence length="68" mass="7521">MAMVDVKVKAELERTGYAITGLPPGATDHEPRAVYLDNKGELTNPLPADAQAIRLYTNEKGFQLHHFV</sequence>
<reference evidence="1" key="1">
    <citation type="submission" date="2020-03" db="EMBL/GenBank/DDBJ databases">
        <title>The deep terrestrial virosphere.</title>
        <authorList>
            <person name="Holmfeldt K."/>
            <person name="Nilsson E."/>
            <person name="Simone D."/>
            <person name="Lopez-Fernandez M."/>
            <person name="Wu X."/>
            <person name="de Brujin I."/>
            <person name="Lundin D."/>
            <person name="Andersson A."/>
            <person name="Bertilsson S."/>
            <person name="Dopson M."/>
        </authorList>
    </citation>
    <scope>NUCLEOTIDE SEQUENCE</scope>
    <source>
        <strain evidence="3">MM415A00755</strain>
        <strain evidence="2">MM415B01761</strain>
        <strain evidence="1">TM448A01544</strain>
        <strain evidence="4">TM448B02239</strain>
    </source>
</reference>
<dbReference type="AlphaFoldDB" id="A0A6H1ZR34"/>
<protein>
    <submittedName>
        <fullName evidence="1">Uncharacterized protein</fullName>
    </submittedName>
</protein>